<evidence type="ECO:0000256" key="4">
    <source>
        <dbReference type="ARBA" id="ARBA00023136"/>
    </source>
</evidence>
<dbReference type="KEGG" id="tum:CBW65_13015"/>
<dbReference type="AlphaFoldDB" id="A0A1Y0IMY6"/>
<evidence type="ECO:0000256" key="2">
    <source>
        <dbReference type="ARBA" id="ARBA00022692"/>
    </source>
</evidence>
<reference evidence="7" key="1">
    <citation type="submission" date="2017-05" db="EMBL/GenBank/DDBJ databases">
        <authorList>
            <person name="Sung H."/>
        </authorList>
    </citation>
    <scope>NUCLEOTIDE SEQUENCE [LARGE SCALE GENOMIC DNA]</scope>
    <source>
        <strain evidence="7">AR23208</strain>
    </source>
</reference>
<sequence>MFVVSTESKILAVLSHVSYFFLPIILPVIVLLVKQDDQFVKHHAKQSLVFHAAIIVATLIAWLLTLVLIGFLLLPVIWIVGLVFTIIAIIRAVDSEYYRYPVAGNWVK</sequence>
<keyword evidence="7" id="KW-1185">Reference proteome</keyword>
<organism evidence="6 7">
    <name type="scientific">Tumebacillus avium</name>
    <dbReference type="NCBI Taxonomy" id="1903704"/>
    <lineage>
        <taxon>Bacteria</taxon>
        <taxon>Bacillati</taxon>
        <taxon>Bacillota</taxon>
        <taxon>Bacilli</taxon>
        <taxon>Bacillales</taxon>
        <taxon>Alicyclobacillaceae</taxon>
        <taxon>Tumebacillus</taxon>
    </lineage>
</organism>
<feature type="transmembrane region" description="Helical" evidence="5">
    <location>
        <begin position="75"/>
        <end position="93"/>
    </location>
</feature>
<feature type="transmembrane region" description="Helical" evidence="5">
    <location>
        <begin position="48"/>
        <end position="69"/>
    </location>
</feature>
<feature type="transmembrane region" description="Helical" evidence="5">
    <location>
        <begin position="12"/>
        <end position="33"/>
    </location>
</feature>
<evidence type="ECO:0000256" key="5">
    <source>
        <dbReference type="SAM" id="Phobius"/>
    </source>
</evidence>
<proteinExistence type="predicted"/>
<name>A0A1Y0IMY6_9BACL</name>
<keyword evidence="4 5" id="KW-0472">Membrane</keyword>
<dbReference type="InterPro" id="IPR019109">
    <property type="entry name" value="MamF_MmsF"/>
</dbReference>
<gene>
    <name evidence="6" type="ORF">CBW65_13015</name>
</gene>
<evidence type="ECO:0000256" key="1">
    <source>
        <dbReference type="ARBA" id="ARBA00004141"/>
    </source>
</evidence>
<accession>A0A1Y0IMY6</accession>
<keyword evidence="2 5" id="KW-0812">Transmembrane</keyword>
<evidence type="ECO:0008006" key="8">
    <source>
        <dbReference type="Google" id="ProtNLM"/>
    </source>
</evidence>
<protein>
    <recommendedName>
        <fullName evidence="8">DUF4870 domain-containing protein</fullName>
    </recommendedName>
</protein>
<evidence type="ECO:0000256" key="3">
    <source>
        <dbReference type="ARBA" id="ARBA00022989"/>
    </source>
</evidence>
<evidence type="ECO:0000313" key="7">
    <source>
        <dbReference type="Proteomes" id="UP000195437"/>
    </source>
</evidence>
<dbReference type="Pfam" id="PF09685">
    <property type="entry name" value="MamF_MmsF"/>
    <property type="match status" value="1"/>
</dbReference>
<dbReference type="Proteomes" id="UP000195437">
    <property type="component" value="Chromosome"/>
</dbReference>
<dbReference type="EMBL" id="CP021434">
    <property type="protein sequence ID" value="ARU61847.1"/>
    <property type="molecule type" value="Genomic_DNA"/>
</dbReference>
<evidence type="ECO:0000313" key="6">
    <source>
        <dbReference type="EMBL" id="ARU61847.1"/>
    </source>
</evidence>
<comment type="subcellular location">
    <subcellularLocation>
        <location evidence="1">Membrane</location>
        <topology evidence="1">Multi-pass membrane protein</topology>
    </subcellularLocation>
</comment>
<keyword evidence="3 5" id="KW-1133">Transmembrane helix</keyword>